<keyword evidence="2" id="KW-1185">Reference proteome</keyword>
<evidence type="ECO:0000313" key="2">
    <source>
        <dbReference type="Proteomes" id="UP000542776"/>
    </source>
</evidence>
<organism evidence="1 2">
    <name type="scientific">Aureimonas pseudogalii</name>
    <dbReference type="NCBI Taxonomy" id="1744844"/>
    <lineage>
        <taxon>Bacteria</taxon>
        <taxon>Pseudomonadati</taxon>
        <taxon>Pseudomonadota</taxon>
        <taxon>Alphaproteobacteria</taxon>
        <taxon>Hyphomicrobiales</taxon>
        <taxon>Aurantimonadaceae</taxon>
        <taxon>Aureimonas</taxon>
    </lineage>
</organism>
<protein>
    <submittedName>
        <fullName evidence="1">Uncharacterized protein</fullName>
    </submittedName>
</protein>
<dbReference type="AlphaFoldDB" id="A0A7W6EER1"/>
<gene>
    <name evidence="1" type="ORF">GGR04_000704</name>
</gene>
<sequence>MPIRGAHGDVRAEVSAAVDRAFAEPVEIAFLTKGRADPAKPPSSIMAVLRTGGGEEGNLTGGTAQDWRTRIASGKAELHIDLAAYPATGVRLGDRIRAVSRRGKPWFEILRIDDRGDTRLVLILGEV</sequence>
<name>A0A7W6EER1_9HYPH</name>
<comment type="caution">
    <text evidence="1">The sequence shown here is derived from an EMBL/GenBank/DDBJ whole genome shotgun (WGS) entry which is preliminary data.</text>
</comment>
<accession>A0A7W6EER1</accession>
<proteinExistence type="predicted"/>
<dbReference type="RefSeq" id="WP_183197886.1">
    <property type="nucleotide sequence ID" value="NZ_JACIEK010000001.1"/>
</dbReference>
<dbReference type="Proteomes" id="UP000542776">
    <property type="component" value="Unassembled WGS sequence"/>
</dbReference>
<dbReference type="EMBL" id="JACIEK010000001">
    <property type="protein sequence ID" value="MBB3996883.1"/>
    <property type="molecule type" value="Genomic_DNA"/>
</dbReference>
<evidence type="ECO:0000313" key="1">
    <source>
        <dbReference type="EMBL" id="MBB3996883.1"/>
    </source>
</evidence>
<reference evidence="1 2" key="1">
    <citation type="submission" date="2020-08" db="EMBL/GenBank/DDBJ databases">
        <title>Genomic Encyclopedia of Type Strains, Phase IV (KMG-IV): sequencing the most valuable type-strain genomes for metagenomic binning, comparative biology and taxonomic classification.</title>
        <authorList>
            <person name="Goeker M."/>
        </authorList>
    </citation>
    <scope>NUCLEOTIDE SEQUENCE [LARGE SCALE GENOMIC DNA]</scope>
    <source>
        <strain evidence="1 2">DSM 102238</strain>
    </source>
</reference>